<evidence type="ECO:0000313" key="1">
    <source>
        <dbReference type="EMBL" id="TLU66672.1"/>
    </source>
</evidence>
<proteinExistence type="predicted"/>
<dbReference type="Proteomes" id="UP000307790">
    <property type="component" value="Unassembled WGS sequence"/>
</dbReference>
<organism evidence="1 2">
    <name type="scientific">Thalassotalea litorea</name>
    <dbReference type="NCBI Taxonomy" id="2020715"/>
    <lineage>
        <taxon>Bacteria</taxon>
        <taxon>Pseudomonadati</taxon>
        <taxon>Pseudomonadota</taxon>
        <taxon>Gammaproteobacteria</taxon>
        <taxon>Alteromonadales</taxon>
        <taxon>Colwelliaceae</taxon>
        <taxon>Thalassotalea</taxon>
    </lineage>
</organism>
<protein>
    <submittedName>
        <fullName evidence="1">Uncharacterized protein</fullName>
    </submittedName>
</protein>
<dbReference type="EMBL" id="VCBC01000004">
    <property type="protein sequence ID" value="TLU66672.1"/>
    <property type="molecule type" value="Genomic_DNA"/>
</dbReference>
<dbReference type="AlphaFoldDB" id="A0A5R9IN21"/>
<evidence type="ECO:0000313" key="2">
    <source>
        <dbReference type="Proteomes" id="UP000307790"/>
    </source>
</evidence>
<reference evidence="1 2" key="1">
    <citation type="submission" date="2019-05" db="EMBL/GenBank/DDBJ databases">
        <title>Genome sequences of Thalassotalea litorea 1K03283.</title>
        <authorList>
            <person name="Zhang D."/>
        </authorList>
    </citation>
    <scope>NUCLEOTIDE SEQUENCE [LARGE SCALE GENOMIC DNA]</scope>
    <source>
        <strain evidence="1 2">MCCC 1K03283</strain>
    </source>
</reference>
<gene>
    <name evidence="1" type="ORF">FE810_03940</name>
</gene>
<name>A0A5R9IN21_9GAMM</name>
<accession>A0A5R9IN21</accession>
<comment type="caution">
    <text evidence="1">The sequence shown here is derived from an EMBL/GenBank/DDBJ whole genome shotgun (WGS) entry which is preliminary data.</text>
</comment>
<sequence length="109" mass="12134">MKKLLLGLIAVVIGVLVKQGVIFNASEPDFQRSAESVLSEAMMQVDQLCLDRAKGHSDSFDYHNCLDTAHAYEDLCKQRILSQIPSNLTSLALVNQNKRRMQKCIVPSS</sequence>
<keyword evidence="2" id="KW-1185">Reference proteome</keyword>
<dbReference type="RefSeq" id="WP_138318738.1">
    <property type="nucleotide sequence ID" value="NZ_VCBC01000004.1"/>
</dbReference>
<dbReference type="OrthoDB" id="6401423at2"/>